<dbReference type="AlphaFoldDB" id="A0A315V9J0"/>
<reference evidence="10 11" key="1">
    <citation type="journal article" date="2018" name="G3 (Bethesda)">
        <title>A High-Quality Reference Genome for the Invasive Mosquitofish Gambusia affinis Using a Chicago Library.</title>
        <authorList>
            <person name="Hoffberg S.L."/>
            <person name="Troendle N.J."/>
            <person name="Glenn T.C."/>
            <person name="Mahmud O."/>
            <person name="Louha S."/>
            <person name="Chalopin D."/>
            <person name="Bennetzen J.L."/>
            <person name="Mauricio R."/>
        </authorList>
    </citation>
    <scope>NUCLEOTIDE SEQUENCE [LARGE SCALE GENOMIC DNA]</scope>
    <source>
        <strain evidence="10">NE01/NJP1002.9</strain>
        <tissue evidence="10">Muscle</tissue>
    </source>
</reference>
<keyword evidence="2" id="KW-0217">Developmental protein</keyword>
<dbReference type="InterPro" id="IPR001523">
    <property type="entry name" value="Paired_dom"/>
</dbReference>
<evidence type="ECO:0000256" key="3">
    <source>
        <dbReference type="ARBA" id="ARBA00022724"/>
    </source>
</evidence>
<comment type="subcellular location">
    <subcellularLocation>
        <location evidence="1">Nucleus</location>
    </subcellularLocation>
</comment>
<dbReference type="FunFam" id="1.10.10.10:FF:000003">
    <property type="entry name" value="Paired box protein Pax-6"/>
    <property type="match status" value="1"/>
</dbReference>
<keyword evidence="3" id="KW-0563">Paired box</keyword>
<evidence type="ECO:0000313" key="10">
    <source>
        <dbReference type="EMBL" id="PWA15613.1"/>
    </source>
</evidence>
<evidence type="ECO:0000256" key="6">
    <source>
        <dbReference type="ARBA" id="ARBA00023163"/>
    </source>
</evidence>
<dbReference type="PRINTS" id="PR00027">
    <property type="entry name" value="PAIREDBOX"/>
</dbReference>
<dbReference type="Proteomes" id="UP000250572">
    <property type="component" value="Unassembled WGS sequence"/>
</dbReference>
<evidence type="ECO:0000256" key="8">
    <source>
        <dbReference type="SAM" id="MobiDB-lite"/>
    </source>
</evidence>
<dbReference type="PANTHER" id="PTHR45636:SF47">
    <property type="entry name" value="PAIRED BOX PROTEIN PAX-4"/>
    <property type="match status" value="1"/>
</dbReference>
<keyword evidence="7" id="KW-0539">Nucleus</keyword>
<evidence type="ECO:0000256" key="4">
    <source>
        <dbReference type="ARBA" id="ARBA00023015"/>
    </source>
</evidence>
<keyword evidence="11" id="KW-1185">Reference proteome</keyword>
<protein>
    <recommendedName>
        <fullName evidence="9">Paired domain-containing protein</fullName>
    </recommendedName>
</protein>
<proteinExistence type="predicted"/>
<dbReference type="GO" id="GO:0000981">
    <property type="term" value="F:DNA-binding transcription factor activity, RNA polymerase II-specific"/>
    <property type="evidence" value="ECO:0007669"/>
    <property type="project" value="TreeGrafter"/>
</dbReference>
<evidence type="ECO:0000256" key="5">
    <source>
        <dbReference type="ARBA" id="ARBA00023125"/>
    </source>
</evidence>
<feature type="region of interest" description="Disordered" evidence="8">
    <location>
        <begin position="169"/>
        <end position="189"/>
    </location>
</feature>
<organism evidence="10 11">
    <name type="scientific">Gambusia affinis</name>
    <name type="common">Western mosquitofish</name>
    <name type="synonym">Heterandria affinis</name>
    <dbReference type="NCBI Taxonomy" id="33528"/>
    <lineage>
        <taxon>Eukaryota</taxon>
        <taxon>Metazoa</taxon>
        <taxon>Chordata</taxon>
        <taxon>Craniata</taxon>
        <taxon>Vertebrata</taxon>
        <taxon>Euteleostomi</taxon>
        <taxon>Actinopterygii</taxon>
        <taxon>Neopterygii</taxon>
        <taxon>Teleostei</taxon>
        <taxon>Neoteleostei</taxon>
        <taxon>Acanthomorphata</taxon>
        <taxon>Ovalentaria</taxon>
        <taxon>Atherinomorphae</taxon>
        <taxon>Cyprinodontiformes</taxon>
        <taxon>Poeciliidae</taxon>
        <taxon>Poeciliinae</taxon>
        <taxon>Gambusia</taxon>
    </lineage>
</organism>
<dbReference type="InterPro" id="IPR043565">
    <property type="entry name" value="PAX_fam"/>
</dbReference>
<keyword evidence="4" id="KW-0805">Transcription regulation</keyword>
<evidence type="ECO:0000256" key="7">
    <source>
        <dbReference type="ARBA" id="ARBA00023242"/>
    </source>
</evidence>
<dbReference type="GO" id="GO:0005634">
    <property type="term" value="C:nucleus"/>
    <property type="evidence" value="ECO:0007669"/>
    <property type="project" value="UniProtKB-SubCell"/>
</dbReference>
<dbReference type="SUPFAM" id="SSF46689">
    <property type="entry name" value="Homeodomain-like"/>
    <property type="match status" value="1"/>
</dbReference>
<dbReference type="EMBL" id="NHOQ01002650">
    <property type="protein sequence ID" value="PWA15613.1"/>
    <property type="molecule type" value="Genomic_DNA"/>
</dbReference>
<dbReference type="STRING" id="33528.ENSGAFP00000012614"/>
<accession>A0A315V9J0</accession>
<dbReference type="PROSITE" id="PS51057">
    <property type="entry name" value="PAIRED_2"/>
    <property type="match status" value="1"/>
</dbReference>
<sequence length="483" mass="54035">MYGTSIGLQTQGGGSVNQLGGTFLNGRPLPESKRMRMIELASEGVRPSEISRILRVSNGCVSKILCRYRRTGLVKPKSIGGSRPRLLTPGVISTIIQCKRETPTIFAWEIRKRLARICKAAKIPSVSSINRILREIRPDHGIKCMEVNAPFRAEQDHYSVAEEVNKQVMNSDDQKPEGARHKNRTSFTPEQSRALEQGNHPVHHPVTFRRVYAQEDTRSSLSNQNFPRASTLICIQERNCQLKLNFLRTPLRYGFQTDELNGGGKPNTEVQRVRMLGQKYNTAVYLGDTAKQGLKTNLSPTVSDLQLQKDCLLLNQALTHSFTSQETDTLRINCQNTAFLPRVSRKLHSGFFSQTAAVPQQLCDTLPQTVNRTPGHCNRDAVTFPLTQDNVYPKNTFQLASEDIITHSHVCQQWNKQSTSFMWSQFQTNGNFPSPQDVHQPGGMLEQVLRCFLVPIASSSAASSSVHNTTLPTPTHQFLGKLG</sequence>
<feature type="domain" description="Paired" evidence="9">
    <location>
        <begin position="12"/>
        <end position="136"/>
    </location>
</feature>
<name>A0A315V9J0_GAMAF</name>
<dbReference type="GO" id="GO:0030902">
    <property type="term" value="P:hindbrain development"/>
    <property type="evidence" value="ECO:0007669"/>
    <property type="project" value="UniProtKB-ARBA"/>
</dbReference>
<dbReference type="PANTHER" id="PTHR45636">
    <property type="entry name" value="PAIRED BOX PROTEIN PAX-6-RELATED-RELATED"/>
    <property type="match status" value="1"/>
</dbReference>
<dbReference type="Gene3D" id="1.10.10.10">
    <property type="entry name" value="Winged helix-like DNA-binding domain superfamily/Winged helix DNA-binding domain"/>
    <property type="match status" value="2"/>
</dbReference>
<dbReference type="GO" id="GO:0009952">
    <property type="term" value="P:anterior/posterior pattern specification"/>
    <property type="evidence" value="ECO:0007669"/>
    <property type="project" value="UniProtKB-ARBA"/>
</dbReference>
<dbReference type="Pfam" id="PF00292">
    <property type="entry name" value="PAX"/>
    <property type="match status" value="1"/>
</dbReference>
<dbReference type="GO" id="GO:0000978">
    <property type="term" value="F:RNA polymerase II cis-regulatory region sequence-specific DNA binding"/>
    <property type="evidence" value="ECO:0007669"/>
    <property type="project" value="TreeGrafter"/>
</dbReference>
<keyword evidence="6" id="KW-0804">Transcription</keyword>
<dbReference type="SMART" id="SM00351">
    <property type="entry name" value="PAX"/>
    <property type="match status" value="1"/>
</dbReference>
<dbReference type="InterPro" id="IPR036388">
    <property type="entry name" value="WH-like_DNA-bd_sf"/>
</dbReference>
<keyword evidence="5" id="KW-0238">DNA-binding</keyword>
<evidence type="ECO:0000259" key="9">
    <source>
        <dbReference type="PROSITE" id="PS51057"/>
    </source>
</evidence>
<evidence type="ECO:0000256" key="2">
    <source>
        <dbReference type="ARBA" id="ARBA00022473"/>
    </source>
</evidence>
<dbReference type="GO" id="GO:0048593">
    <property type="term" value="P:camera-type eye morphogenesis"/>
    <property type="evidence" value="ECO:0007669"/>
    <property type="project" value="UniProtKB-ARBA"/>
</dbReference>
<comment type="caution">
    <text evidence="10">The sequence shown here is derived from an EMBL/GenBank/DDBJ whole genome shotgun (WGS) entry which is preliminary data.</text>
</comment>
<gene>
    <name evidence="10" type="ORF">CCH79_00016620</name>
</gene>
<evidence type="ECO:0000313" key="11">
    <source>
        <dbReference type="Proteomes" id="UP000250572"/>
    </source>
</evidence>
<dbReference type="InterPro" id="IPR009057">
    <property type="entry name" value="Homeodomain-like_sf"/>
</dbReference>
<evidence type="ECO:0000256" key="1">
    <source>
        <dbReference type="ARBA" id="ARBA00004123"/>
    </source>
</evidence>